<dbReference type="GO" id="GO:0045454">
    <property type="term" value="P:cell redox homeostasis"/>
    <property type="evidence" value="ECO:0007669"/>
    <property type="project" value="EnsemblPlants"/>
</dbReference>
<feature type="transmembrane region" description="Helical" evidence="3">
    <location>
        <begin position="552"/>
        <end position="572"/>
    </location>
</feature>
<dbReference type="PANTHER" id="PTHR23076">
    <property type="entry name" value="METALLOPROTEASE M41 FTSH"/>
    <property type="match status" value="1"/>
</dbReference>
<dbReference type="SMART" id="SM00382">
    <property type="entry name" value="AAA"/>
    <property type="match status" value="1"/>
</dbReference>
<proteinExistence type="predicted"/>
<dbReference type="GO" id="GO:0016464">
    <property type="term" value="F:chloroplast protein-transporting ATPase activity"/>
    <property type="evidence" value="ECO:0007669"/>
    <property type="project" value="EnsemblPlants"/>
</dbReference>
<dbReference type="SUPFAM" id="SSF52540">
    <property type="entry name" value="P-loop containing nucleoside triphosphate hydrolases"/>
    <property type="match status" value="1"/>
</dbReference>
<dbReference type="GO" id="GO:0004222">
    <property type="term" value="F:metalloendopeptidase activity"/>
    <property type="evidence" value="ECO:0007669"/>
    <property type="project" value="InterPro"/>
</dbReference>
<dbReference type="Proteomes" id="UP000594638">
    <property type="component" value="Unassembled WGS sequence"/>
</dbReference>
<dbReference type="GO" id="GO:0004176">
    <property type="term" value="F:ATP-dependent peptidase activity"/>
    <property type="evidence" value="ECO:0007669"/>
    <property type="project" value="InterPro"/>
</dbReference>
<dbReference type="SUPFAM" id="SSF140990">
    <property type="entry name" value="FtsH protease domain-like"/>
    <property type="match status" value="1"/>
</dbReference>
<name>A0A8S0UTA9_OLEEU</name>
<dbReference type="GO" id="GO:0009706">
    <property type="term" value="C:chloroplast inner membrane"/>
    <property type="evidence" value="ECO:0007669"/>
    <property type="project" value="EnsemblPlants"/>
</dbReference>
<keyword evidence="3" id="KW-0812">Transmembrane</keyword>
<evidence type="ECO:0000256" key="3">
    <source>
        <dbReference type="SAM" id="Phobius"/>
    </source>
</evidence>
<dbReference type="GO" id="GO:0009535">
    <property type="term" value="C:chloroplast thylakoid membrane"/>
    <property type="evidence" value="ECO:0007669"/>
    <property type="project" value="TreeGrafter"/>
</dbReference>
<dbReference type="Pfam" id="PF01434">
    <property type="entry name" value="Peptidase_M41"/>
    <property type="match status" value="1"/>
</dbReference>
<evidence type="ECO:0000313" key="5">
    <source>
        <dbReference type="EMBL" id="CAA3023528.1"/>
    </source>
</evidence>
<evidence type="ECO:0000256" key="2">
    <source>
        <dbReference type="SAM" id="Coils"/>
    </source>
</evidence>
<dbReference type="InterPro" id="IPR000642">
    <property type="entry name" value="Peptidase_M41"/>
</dbReference>
<protein>
    <submittedName>
        <fullName evidence="5">Probable inactive ATP-dependent zinc metalloprotease FTSHI 5, chloroplastic</fullName>
    </submittedName>
</protein>
<evidence type="ECO:0000259" key="4">
    <source>
        <dbReference type="SMART" id="SM00382"/>
    </source>
</evidence>
<gene>
    <name evidence="5" type="ORF">OLEA9_A050655</name>
</gene>
<dbReference type="OrthoDB" id="2016434at2759"/>
<feature type="transmembrane region" description="Helical" evidence="3">
    <location>
        <begin position="678"/>
        <end position="697"/>
    </location>
</feature>
<accession>A0A8S0UTA9</accession>
<dbReference type="Pfam" id="PF00004">
    <property type="entry name" value="AAA"/>
    <property type="match status" value="1"/>
</dbReference>
<dbReference type="GO" id="GO:0006508">
    <property type="term" value="P:proteolysis"/>
    <property type="evidence" value="ECO:0007669"/>
    <property type="project" value="InterPro"/>
</dbReference>
<keyword evidence="5" id="KW-0645">Protease</keyword>
<dbReference type="GO" id="GO:0045037">
    <property type="term" value="P:protein import into chloroplast stroma"/>
    <property type="evidence" value="ECO:0007669"/>
    <property type="project" value="EnsemblPlants"/>
</dbReference>
<evidence type="ECO:0000256" key="1">
    <source>
        <dbReference type="ARBA" id="ARBA00022946"/>
    </source>
</evidence>
<sequence length="1300" mass="150156">MNSTVISPHQALLFTFPVHHANPKSKFKTKLKTTRFGNFSFSVKSFSLSKTSCSLRIVQSSVINKIEPQQRIIPPNFDQCNDKNAFDIAKPVVYALFYIVLGLFCPVSGFRKPAFAAVATPSAVLRGLFGRKTKGEEKTEKGHKSPHCTRKLLEIVARLLKTIEEAKSSGQQNFENVQDALKEVKTTKKALQDEIMNGLYAEMRVLNREKAELMKSSEGIEDKIMNAKREEERLTRKARGGDERIERLQEEMRQWESEYNGIWERIGEIEDLITKKETLALSIGVRELLFIERECEALVEGFFQETRLQNIQSSQKGPVTKLPKVEIQEELRRAQRQLWEQIILPSALQNEDSGYLFNEDSTAFSHRIQQVLRESAEMQKNLETSIRKSMKKHGVERRILATTPTDEVVKGFPDIELKWMFGKKEVIVPKAVGIHLFHGWKKWREEFKADLKRNLLENAELGKKYVAERQERILLYRDRVDSKTWYNEERNRWEMDPIAVPYAVSKKILQSALIRHDWAAMYITLKGIDKEYYVDVKEYDMLFEDFGGFDGLYLRMIAAGIPTAVQLMWIPFSELDLRQQFLLIMRISYQCLNGFWNSRIVSHAKEWTFKKIKNINDDIMMMIVFPAVEFIIPYQVRMRLGMAWPEYSDISVGSTWYLKWQSEAETNFKSRKTDEFQWYFWFLVRTIIYGYILFNVFRYMKRKIPSILGYGPLRRDPNLRKLRRVKAYFKYRMKRIKRKKKDGIDPISTAFDKMKRVKNPPIRLKDFTSVESMREEINEVVASLQNPRAFQEMGARAPRGVLIVGERGTGKTSLALAIAAEAKVPVVEVKAQQLEAGLWVGQSASNVRELFQTARDLAPVIIFVEDFDLFAGVRGKFIHTKKQDHEAFINQLLVELDGFEKQDGVVLMATTRNLKQIDEALRRPGRMDRIFHLQRPTQTEREKILRVAAEETMDEDLIDFVDWRKVAEKTALLRPIELKLVPVALEGSAFRSKFVDMDELMSYCSWFATFGGMVPRWLRKTKVVKKLSNMLVNHLGLTLTKEDLQNVVDLMEPYGQISNGIELLNPPLDWTRETKFPHAVWAAGRGLIALLLPNFDVVDNLWLEPSSWEGIACTKISKARNEGSANGNEESRAYLEKKLVFCFGSYVASQLLLPFGEENVLSSSELKQAQEIATRMVIQSGWHPDDSSTIYHYDNAATVLSMGDNFELEMAAKVEKIYYLAYDKAKMMLQKNRLVLEKIVEELLQYEILTERDLERIIADNGGIREREPFFLSSTNAEEAVVSRLLDEKSSGTALLNAAN</sequence>
<dbReference type="PANTHER" id="PTHR23076:SF58">
    <property type="entry name" value="INACTIVE ATP-DEPENDENT ZINC METALLOPROTEASE FTSHI 5, CHLOROPLASTIC-RELATED"/>
    <property type="match status" value="1"/>
</dbReference>
<dbReference type="InterPro" id="IPR037219">
    <property type="entry name" value="Peptidase_M41-like"/>
</dbReference>
<keyword evidence="3" id="KW-0472">Membrane</keyword>
<keyword evidence="5" id="KW-0378">Hydrolase</keyword>
<comment type="caution">
    <text evidence="5">The sequence shown here is derived from an EMBL/GenBank/DDBJ whole genome shotgun (WGS) entry which is preliminary data.</text>
</comment>
<dbReference type="GO" id="GO:0080093">
    <property type="term" value="P:regulation of photorespiration"/>
    <property type="evidence" value="ECO:0007669"/>
    <property type="project" value="EnsemblPlants"/>
</dbReference>
<dbReference type="EMBL" id="CACTIH010009092">
    <property type="protein sequence ID" value="CAA3023528.1"/>
    <property type="molecule type" value="Genomic_DNA"/>
</dbReference>
<feature type="coiled-coil region" evidence="2">
    <location>
        <begin position="174"/>
        <end position="265"/>
    </location>
</feature>
<keyword evidence="2" id="KW-0175">Coiled coil</keyword>
<feature type="domain" description="AAA+ ATPase" evidence="4">
    <location>
        <begin position="797"/>
        <end position="937"/>
    </location>
</feature>
<organism evidence="5 6">
    <name type="scientific">Olea europaea subsp. europaea</name>
    <dbReference type="NCBI Taxonomy" id="158383"/>
    <lineage>
        <taxon>Eukaryota</taxon>
        <taxon>Viridiplantae</taxon>
        <taxon>Streptophyta</taxon>
        <taxon>Embryophyta</taxon>
        <taxon>Tracheophyta</taxon>
        <taxon>Spermatophyta</taxon>
        <taxon>Magnoliopsida</taxon>
        <taxon>eudicotyledons</taxon>
        <taxon>Gunneridae</taxon>
        <taxon>Pentapetalae</taxon>
        <taxon>asterids</taxon>
        <taxon>lamiids</taxon>
        <taxon>Lamiales</taxon>
        <taxon>Oleaceae</taxon>
        <taxon>Oleeae</taxon>
        <taxon>Olea</taxon>
    </lineage>
</organism>
<dbReference type="Gramene" id="OE9A050655T2">
    <property type="protein sequence ID" value="OE9A050655C2"/>
    <property type="gene ID" value="OE9A050655"/>
</dbReference>
<dbReference type="GO" id="GO:0009658">
    <property type="term" value="P:chloroplast organization"/>
    <property type="evidence" value="ECO:0007669"/>
    <property type="project" value="EnsemblPlants"/>
</dbReference>
<evidence type="ECO:0000313" key="6">
    <source>
        <dbReference type="Proteomes" id="UP000594638"/>
    </source>
</evidence>
<keyword evidence="1" id="KW-0809">Transit peptide</keyword>
<dbReference type="Gene3D" id="1.20.58.760">
    <property type="entry name" value="Peptidase M41"/>
    <property type="match status" value="1"/>
</dbReference>
<dbReference type="InterPro" id="IPR003959">
    <property type="entry name" value="ATPase_AAA_core"/>
</dbReference>
<dbReference type="GO" id="GO:0062091">
    <property type="term" value="C:Ycf2/FtsHi complex"/>
    <property type="evidence" value="ECO:0007669"/>
    <property type="project" value="EnsemblPlants"/>
</dbReference>
<dbReference type="FunFam" id="3.40.50.300:FF:001891">
    <property type="entry name" value="ATP-dependent zinc metalloprotease FtsH 3"/>
    <property type="match status" value="1"/>
</dbReference>
<dbReference type="GO" id="GO:0016887">
    <property type="term" value="F:ATP hydrolysis activity"/>
    <property type="evidence" value="ECO:0007669"/>
    <property type="project" value="InterPro"/>
</dbReference>
<dbReference type="InterPro" id="IPR027417">
    <property type="entry name" value="P-loop_NTPase"/>
</dbReference>
<reference evidence="5 6" key="1">
    <citation type="submission" date="2019-12" db="EMBL/GenBank/DDBJ databases">
        <authorList>
            <person name="Alioto T."/>
            <person name="Alioto T."/>
            <person name="Gomez Garrido J."/>
        </authorList>
    </citation>
    <scope>NUCLEOTIDE SEQUENCE [LARGE SCALE GENOMIC DNA]</scope>
</reference>
<keyword evidence="6" id="KW-1185">Reference proteome</keyword>
<dbReference type="Gene3D" id="3.40.50.300">
    <property type="entry name" value="P-loop containing nucleotide triphosphate hydrolases"/>
    <property type="match status" value="1"/>
</dbReference>
<keyword evidence="3" id="KW-1133">Transmembrane helix</keyword>
<dbReference type="InterPro" id="IPR003593">
    <property type="entry name" value="AAA+_ATPase"/>
</dbReference>
<keyword evidence="5" id="KW-0482">Metalloprotease</keyword>
<dbReference type="GO" id="GO:0005524">
    <property type="term" value="F:ATP binding"/>
    <property type="evidence" value="ECO:0007669"/>
    <property type="project" value="InterPro"/>
</dbReference>